<sequence>MNESENRRNSQMGIMVVSKQEDRVKVALSLALHIQEAPAEESIDHLEVYLFAEATELLRNGSDEIKGMIRELIARGIMVGACKNLVSAYGVEEEAQNLQVQVFGANATFARWAKEQYVTLSF</sequence>
<dbReference type="InterPro" id="IPR027396">
    <property type="entry name" value="DsrEFH-like"/>
</dbReference>
<name>A0A2U3D682_SULT2</name>
<gene>
    <name evidence="1" type="ORF">BM613_11940</name>
</gene>
<keyword evidence="2" id="KW-1185">Reference proteome</keyword>
<organism evidence="1 2">
    <name type="scientific">Sulfoacidibacillus thermotolerans</name>
    <name type="common">Acidibacillus sulfuroxidans</name>
    <dbReference type="NCBI Taxonomy" id="1765684"/>
    <lineage>
        <taxon>Bacteria</taxon>
        <taxon>Bacillati</taxon>
        <taxon>Bacillota</taxon>
        <taxon>Bacilli</taxon>
        <taxon>Bacillales</taxon>
        <taxon>Alicyclobacillaceae</taxon>
        <taxon>Sulfoacidibacillus</taxon>
    </lineage>
</organism>
<evidence type="ECO:0000313" key="1">
    <source>
        <dbReference type="EMBL" id="PWI56785.1"/>
    </source>
</evidence>
<reference evidence="1 2" key="1">
    <citation type="submission" date="2016-11" db="EMBL/GenBank/DDBJ databases">
        <title>Comparative genomics of Acidibacillus ferroxidans species.</title>
        <authorList>
            <person name="Oliveira G."/>
            <person name="Nunes G."/>
            <person name="Oliveira R."/>
            <person name="Araujo F."/>
            <person name="Salim A."/>
            <person name="Scholte L."/>
            <person name="Morais D."/>
            <person name="Nancucheo I."/>
            <person name="Johnson D.B."/>
            <person name="Grail B."/>
            <person name="Bittencourt J."/>
            <person name="Valadares R."/>
        </authorList>
    </citation>
    <scope>NUCLEOTIDE SEQUENCE [LARGE SCALE GENOMIC DNA]</scope>
    <source>
        <strain evidence="1 2">Y002</strain>
    </source>
</reference>
<accession>A0A2U3D682</accession>
<dbReference type="Gene3D" id="3.40.1260.10">
    <property type="entry name" value="DsrEFH-like"/>
    <property type="match status" value="1"/>
</dbReference>
<comment type="caution">
    <text evidence="1">The sequence shown here is derived from an EMBL/GenBank/DDBJ whole genome shotgun (WGS) entry which is preliminary data.</text>
</comment>
<protein>
    <submittedName>
        <fullName evidence="1">Uncharacterized protein</fullName>
    </submittedName>
</protein>
<dbReference type="SUPFAM" id="SSF75169">
    <property type="entry name" value="DsrEFH-like"/>
    <property type="match status" value="1"/>
</dbReference>
<dbReference type="Proteomes" id="UP000245380">
    <property type="component" value="Unassembled WGS sequence"/>
</dbReference>
<dbReference type="EMBL" id="MPDK01000026">
    <property type="protein sequence ID" value="PWI56785.1"/>
    <property type="molecule type" value="Genomic_DNA"/>
</dbReference>
<evidence type="ECO:0000313" key="2">
    <source>
        <dbReference type="Proteomes" id="UP000245380"/>
    </source>
</evidence>
<dbReference type="AlphaFoldDB" id="A0A2U3D682"/>
<dbReference type="RefSeq" id="WP_181363116.1">
    <property type="nucleotide sequence ID" value="NZ_MPDK01000026.1"/>
</dbReference>
<proteinExistence type="predicted"/>